<accession>A0A4S8J8L4</accession>
<sequence length="103" mass="11053">MEPAAVDDVCVPWPTESLGDPKASTLMAWDPFDGGWIDSAWLSDPSMQIPFHLDGILPIPASLKLGDSGHTPADIKIKEITSINDANYNITGSFSPESLRSNA</sequence>
<comment type="caution">
    <text evidence="1">The sequence shown here is derived from an EMBL/GenBank/DDBJ whole genome shotgun (WGS) entry which is preliminary data.</text>
</comment>
<dbReference type="EMBL" id="PYDT01000006">
    <property type="protein sequence ID" value="THU57958.1"/>
    <property type="molecule type" value="Genomic_DNA"/>
</dbReference>
<dbReference type="Proteomes" id="UP000317650">
    <property type="component" value="Chromosome 3"/>
</dbReference>
<gene>
    <name evidence="1" type="ORF">C4D60_Mb03t09080</name>
</gene>
<organism evidence="1 2">
    <name type="scientific">Musa balbisiana</name>
    <name type="common">Banana</name>
    <dbReference type="NCBI Taxonomy" id="52838"/>
    <lineage>
        <taxon>Eukaryota</taxon>
        <taxon>Viridiplantae</taxon>
        <taxon>Streptophyta</taxon>
        <taxon>Embryophyta</taxon>
        <taxon>Tracheophyta</taxon>
        <taxon>Spermatophyta</taxon>
        <taxon>Magnoliopsida</taxon>
        <taxon>Liliopsida</taxon>
        <taxon>Zingiberales</taxon>
        <taxon>Musaceae</taxon>
        <taxon>Musa</taxon>
    </lineage>
</organism>
<protein>
    <submittedName>
        <fullName evidence="1">Uncharacterized protein</fullName>
    </submittedName>
</protein>
<name>A0A4S8J8L4_MUSBA</name>
<evidence type="ECO:0000313" key="2">
    <source>
        <dbReference type="Proteomes" id="UP000317650"/>
    </source>
</evidence>
<reference evidence="1 2" key="1">
    <citation type="journal article" date="2019" name="Nat. Plants">
        <title>Genome sequencing of Musa balbisiana reveals subgenome evolution and function divergence in polyploid bananas.</title>
        <authorList>
            <person name="Yao X."/>
        </authorList>
    </citation>
    <scope>NUCLEOTIDE SEQUENCE [LARGE SCALE GENOMIC DNA]</scope>
    <source>
        <strain evidence="2">cv. DH-PKW</strain>
        <tissue evidence="1">Leaves</tissue>
    </source>
</reference>
<keyword evidence="2" id="KW-1185">Reference proteome</keyword>
<proteinExistence type="predicted"/>
<evidence type="ECO:0000313" key="1">
    <source>
        <dbReference type="EMBL" id="THU57958.1"/>
    </source>
</evidence>
<dbReference type="AlphaFoldDB" id="A0A4S8J8L4"/>